<sequence>MKYILYDINTKAVVQWQDTDVYSYNEPTSTQSRVIVPEDAVPAAFDPYNWPSGWWYVDGALTQVAPPPPLSEVAMYKRWAVSARRAQAEEVGVVLDDNSTFAPVPAQMGRIASLALGHAFIGVTEVDIELGGEWRHFAAADLADAYAKYVRQREAFYAAERVHLEAIAVLLTAGDRPALEAYDTTAGWPAPEAP</sequence>
<comment type="caution">
    <text evidence="1">The sequence shown here is derived from an EMBL/GenBank/DDBJ whole genome shotgun (WGS) entry which is preliminary data.</text>
</comment>
<keyword evidence="2" id="KW-1185">Reference proteome</keyword>
<dbReference type="EMBL" id="JAAMRR010000746">
    <property type="protein sequence ID" value="NGX96343.1"/>
    <property type="molecule type" value="Genomic_DNA"/>
</dbReference>
<dbReference type="AlphaFoldDB" id="A0A7C9RFR1"/>
<protein>
    <recommendedName>
        <fullName evidence="3">DUF4376 domain-containing protein</fullName>
    </recommendedName>
</protein>
<organism evidence="1 2">
    <name type="scientific">Candidatus Afipia apatlaquensis</name>
    <dbReference type="NCBI Taxonomy" id="2712852"/>
    <lineage>
        <taxon>Bacteria</taxon>
        <taxon>Pseudomonadati</taxon>
        <taxon>Pseudomonadota</taxon>
        <taxon>Alphaproteobacteria</taxon>
        <taxon>Hyphomicrobiales</taxon>
        <taxon>Nitrobacteraceae</taxon>
        <taxon>Afipia</taxon>
    </lineage>
</organism>
<evidence type="ECO:0008006" key="3">
    <source>
        <dbReference type="Google" id="ProtNLM"/>
    </source>
</evidence>
<dbReference type="Proteomes" id="UP000480266">
    <property type="component" value="Unassembled WGS sequence"/>
</dbReference>
<gene>
    <name evidence="1" type="ORF">G4V63_14335</name>
</gene>
<evidence type="ECO:0000313" key="2">
    <source>
        <dbReference type="Proteomes" id="UP000480266"/>
    </source>
</evidence>
<proteinExistence type="predicted"/>
<evidence type="ECO:0000313" key="1">
    <source>
        <dbReference type="EMBL" id="NGX96343.1"/>
    </source>
</evidence>
<name>A0A7C9RFR1_9BRAD</name>
<accession>A0A7C9RFR1</accession>
<reference evidence="1" key="1">
    <citation type="submission" date="2020-02" db="EMBL/GenBank/DDBJ databases">
        <title>Draft genome sequence of Candidatus Afipia apatlaquensis IBT-C3, a potential strain for decolorization of textile dyes.</title>
        <authorList>
            <person name="Sanchez-Reyes A."/>
            <person name="Breton-Deval L."/>
            <person name="Mangelson H."/>
            <person name="Sanchez-Flores A."/>
        </authorList>
    </citation>
    <scope>NUCLEOTIDE SEQUENCE [LARGE SCALE GENOMIC DNA]</scope>
    <source>
        <strain evidence="1">IBT-C3</strain>
    </source>
</reference>